<dbReference type="InterPro" id="IPR006577">
    <property type="entry name" value="UAS"/>
</dbReference>
<sequence length="170" mass="19678">MQFSEGHLFISPVLSVANPHADVHKFIEDFESRYCDGRKIIDWMDMSYEEALRECKASLRFMIVYLHSPSHQSTEHFIRSTLLSVHFQTLITENNIAMWGASVRSQEGYKVSMALRENTYPFMGLLCVRDHRMALILRLEGEYVLSSLLTTIQGAIEENKVFLDAVRSER</sequence>
<dbReference type="PANTHER" id="PTHR23322">
    <property type="entry name" value="FAS-ASSOCIATED PROTEIN"/>
    <property type="match status" value="1"/>
</dbReference>
<dbReference type="InterPro" id="IPR036249">
    <property type="entry name" value="Thioredoxin-like_sf"/>
</dbReference>
<dbReference type="SUPFAM" id="SSF52833">
    <property type="entry name" value="Thioredoxin-like"/>
    <property type="match status" value="1"/>
</dbReference>
<gene>
    <name evidence="2" type="ORF">AB6A40_010574</name>
</gene>
<comment type="caution">
    <text evidence="2">The sequence shown here is derived from an EMBL/GenBank/DDBJ whole genome shotgun (WGS) entry which is preliminary data.</text>
</comment>
<dbReference type="SMART" id="SM00594">
    <property type="entry name" value="UAS"/>
    <property type="match status" value="1"/>
</dbReference>
<dbReference type="PANTHER" id="PTHR23322:SF1">
    <property type="entry name" value="FAS-ASSOCIATED FACTOR 2"/>
    <property type="match status" value="1"/>
</dbReference>
<dbReference type="AlphaFoldDB" id="A0ABD6F3H9"/>
<evidence type="ECO:0000259" key="1">
    <source>
        <dbReference type="SMART" id="SM00594"/>
    </source>
</evidence>
<keyword evidence="3" id="KW-1185">Reference proteome</keyword>
<dbReference type="Gene3D" id="3.40.30.10">
    <property type="entry name" value="Glutaredoxin"/>
    <property type="match status" value="1"/>
</dbReference>
<dbReference type="EMBL" id="JBGFUD010014193">
    <property type="protein sequence ID" value="MFH4983865.1"/>
    <property type="molecule type" value="Genomic_DNA"/>
</dbReference>
<evidence type="ECO:0000313" key="2">
    <source>
        <dbReference type="EMBL" id="MFH4983865.1"/>
    </source>
</evidence>
<reference evidence="2 3" key="1">
    <citation type="submission" date="2024-08" db="EMBL/GenBank/DDBJ databases">
        <title>Gnathostoma spinigerum genome.</title>
        <authorList>
            <person name="Gonzalez-Bertolin B."/>
            <person name="Monzon S."/>
            <person name="Zaballos A."/>
            <person name="Jimenez P."/>
            <person name="Dekumyoy P."/>
            <person name="Varona S."/>
            <person name="Cuesta I."/>
            <person name="Sumanam S."/>
            <person name="Adisakwattana P."/>
            <person name="Gasser R.B."/>
            <person name="Hernandez-Gonzalez A."/>
            <person name="Young N.D."/>
            <person name="Perteguer M.J."/>
        </authorList>
    </citation>
    <scope>NUCLEOTIDE SEQUENCE [LARGE SCALE GENOMIC DNA]</scope>
    <source>
        <strain evidence="2">AL3</strain>
        <tissue evidence="2">Liver</tissue>
    </source>
</reference>
<proteinExistence type="predicted"/>
<accession>A0ABD6F3H9</accession>
<organism evidence="2 3">
    <name type="scientific">Gnathostoma spinigerum</name>
    <dbReference type="NCBI Taxonomy" id="75299"/>
    <lineage>
        <taxon>Eukaryota</taxon>
        <taxon>Metazoa</taxon>
        <taxon>Ecdysozoa</taxon>
        <taxon>Nematoda</taxon>
        <taxon>Chromadorea</taxon>
        <taxon>Rhabditida</taxon>
        <taxon>Spirurina</taxon>
        <taxon>Gnathostomatomorpha</taxon>
        <taxon>Gnathostomatoidea</taxon>
        <taxon>Gnathostomatidae</taxon>
        <taxon>Gnathostoma</taxon>
    </lineage>
</organism>
<evidence type="ECO:0000313" key="3">
    <source>
        <dbReference type="Proteomes" id="UP001608902"/>
    </source>
</evidence>
<protein>
    <recommendedName>
        <fullName evidence="1">UAS domain-containing protein</fullName>
    </recommendedName>
</protein>
<name>A0ABD6F3H9_9BILA</name>
<dbReference type="Proteomes" id="UP001608902">
    <property type="component" value="Unassembled WGS sequence"/>
</dbReference>
<dbReference type="InterPro" id="IPR050730">
    <property type="entry name" value="UBX_domain-protein"/>
</dbReference>
<feature type="domain" description="UAS" evidence="1">
    <location>
        <begin position="25"/>
        <end position="153"/>
    </location>
</feature>